<sequence length="119" mass="12509">MVKCNGNAVGGGTVYFQPKQTGKSAVVGKIGLGVIDAQGQFTISTYGNGDGAVVGTHIVKVDRGSGPGCDCAMNADRELMQVEVTAGEDNSFEIVLPEKTRRDVRAEQAEADEDDDEED</sequence>
<proteinExistence type="predicted"/>
<accession>M5RTV3</accession>
<feature type="region of interest" description="Disordered" evidence="1">
    <location>
        <begin position="99"/>
        <end position="119"/>
    </location>
</feature>
<keyword evidence="3" id="KW-1185">Reference proteome</keyword>
<dbReference type="RefSeq" id="WP_008700027.1">
    <property type="nucleotide sequence ID" value="NZ_ANOG01000613.1"/>
</dbReference>
<organism evidence="2 3">
    <name type="scientific">Rhodopirellula maiorica SM1</name>
    <dbReference type="NCBI Taxonomy" id="1265738"/>
    <lineage>
        <taxon>Bacteria</taxon>
        <taxon>Pseudomonadati</taxon>
        <taxon>Planctomycetota</taxon>
        <taxon>Planctomycetia</taxon>
        <taxon>Pirellulales</taxon>
        <taxon>Pirellulaceae</taxon>
        <taxon>Novipirellula</taxon>
    </lineage>
</organism>
<protein>
    <submittedName>
        <fullName evidence="2">Uncharacterized protein</fullName>
    </submittedName>
</protein>
<evidence type="ECO:0000313" key="3">
    <source>
        <dbReference type="Proteomes" id="UP000011991"/>
    </source>
</evidence>
<dbReference type="Proteomes" id="UP000011991">
    <property type="component" value="Unassembled WGS sequence"/>
</dbReference>
<dbReference type="PATRIC" id="fig|1265738.3.peg.4278"/>
<feature type="compositionally biased region" description="Basic and acidic residues" evidence="1">
    <location>
        <begin position="99"/>
        <end position="108"/>
    </location>
</feature>
<dbReference type="OrthoDB" id="289014at2"/>
<comment type="caution">
    <text evidence="2">The sequence shown here is derived from an EMBL/GenBank/DDBJ whole genome shotgun (WGS) entry which is preliminary data.</text>
</comment>
<gene>
    <name evidence="2" type="ORF">RMSM_04272</name>
</gene>
<evidence type="ECO:0000313" key="2">
    <source>
        <dbReference type="EMBL" id="EMI18797.1"/>
    </source>
</evidence>
<dbReference type="AlphaFoldDB" id="M5RTV3"/>
<name>M5RTV3_9BACT</name>
<reference evidence="2 3" key="1">
    <citation type="journal article" date="2013" name="Mar. Genomics">
        <title>Expression of sulfatases in Rhodopirellula baltica and the diversity of sulfatases in the genus Rhodopirellula.</title>
        <authorList>
            <person name="Wegner C.E."/>
            <person name="Richter-Heitmann T."/>
            <person name="Klindworth A."/>
            <person name="Klockow C."/>
            <person name="Richter M."/>
            <person name="Achstetter T."/>
            <person name="Glockner F.O."/>
            <person name="Harder J."/>
        </authorList>
    </citation>
    <scope>NUCLEOTIDE SEQUENCE [LARGE SCALE GENOMIC DNA]</scope>
    <source>
        <strain evidence="2 3">SM1</strain>
    </source>
</reference>
<dbReference type="EMBL" id="ANOG01000613">
    <property type="protein sequence ID" value="EMI18797.1"/>
    <property type="molecule type" value="Genomic_DNA"/>
</dbReference>
<evidence type="ECO:0000256" key="1">
    <source>
        <dbReference type="SAM" id="MobiDB-lite"/>
    </source>
</evidence>
<feature type="compositionally biased region" description="Acidic residues" evidence="1">
    <location>
        <begin position="109"/>
        <end position="119"/>
    </location>
</feature>